<sequence length="336" mass="35175">MRGTLGRHTTPDLEPPMSHLPDPYGPAVPPAPEGGYLPPQSAFVQPGADPYHDPLVAPPHGGVGPWFQRIGGLFQRAWRPTLIIIALTQLVPAMVLGVGMLFAGVYLGMGIVQMDPATGTGELDLAAFFTFFGVLVALVLVLYVVQLAGYAAATHSVTRQAAGVPVNLGESLGYGFRRCLGLFGWYIPVGLMIVVGTLACFLPGLYLMAATALVGPIFLFERGNPIGRSFKMLHGSGGRVLGRLALIVLIGFGAGLAVSAVEAVIQLGIDSVGSQVYGPTVDGVAVITLGAIVATVLGTVIQLPVTMFQFAGVLLTYTEQRGYEGATTLHLNAELR</sequence>
<accession>A0A8J3LDE1</accession>
<feature type="transmembrane region" description="Helical" evidence="2">
    <location>
        <begin position="82"/>
        <end position="105"/>
    </location>
</feature>
<reference evidence="3 4" key="1">
    <citation type="submission" date="2021-01" db="EMBL/GenBank/DDBJ databases">
        <title>Whole genome shotgun sequence of Catellatospora coxensis NBRC 107359.</title>
        <authorList>
            <person name="Komaki H."/>
            <person name="Tamura T."/>
        </authorList>
    </citation>
    <scope>NUCLEOTIDE SEQUENCE [LARGE SCALE GENOMIC DNA]</scope>
    <source>
        <strain evidence="3 4">NBRC 107359</strain>
    </source>
</reference>
<evidence type="ECO:0000256" key="1">
    <source>
        <dbReference type="SAM" id="MobiDB-lite"/>
    </source>
</evidence>
<feature type="transmembrane region" description="Helical" evidence="2">
    <location>
        <begin position="205"/>
        <end position="223"/>
    </location>
</feature>
<keyword evidence="2" id="KW-0812">Transmembrane</keyword>
<name>A0A8J3LDE1_9ACTN</name>
<proteinExistence type="predicted"/>
<dbReference type="EMBL" id="BONI01000095">
    <property type="protein sequence ID" value="GIG10620.1"/>
    <property type="molecule type" value="Genomic_DNA"/>
</dbReference>
<keyword evidence="2" id="KW-0472">Membrane</keyword>
<evidence type="ECO:0008006" key="5">
    <source>
        <dbReference type="Google" id="ProtNLM"/>
    </source>
</evidence>
<organism evidence="3 4">
    <name type="scientific">Catellatospora coxensis</name>
    <dbReference type="NCBI Taxonomy" id="310354"/>
    <lineage>
        <taxon>Bacteria</taxon>
        <taxon>Bacillati</taxon>
        <taxon>Actinomycetota</taxon>
        <taxon>Actinomycetes</taxon>
        <taxon>Micromonosporales</taxon>
        <taxon>Micromonosporaceae</taxon>
        <taxon>Catellatospora</taxon>
    </lineage>
</organism>
<evidence type="ECO:0000313" key="3">
    <source>
        <dbReference type="EMBL" id="GIG10620.1"/>
    </source>
</evidence>
<dbReference type="Proteomes" id="UP000630887">
    <property type="component" value="Unassembled WGS sequence"/>
</dbReference>
<evidence type="ECO:0000313" key="4">
    <source>
        <dbReference type="Proteomes" id="UP000630887"/>
    </source>
</evidence>
<feature type="transmembrane region" description="Helical" evidence="2">
    <location>
        <begin position="285"/>
        <end position="305"/>
    </location>
</feature>
<comment type="caution">
    <text evidence="3">The sequence shown here is derived from an EMBL/GenBank/DDBJ whole genome shotgun (WGS) entry which is preliminary data.</text>
</comment>
<feature type="transmembrane region" description="Helical" evidence="2">
    <location>
        <begin position="179"/>
        <end position="199"/>
    </location>
</feature>
<feature type="region of interest" description="Disordered" evidence="1">
    <location>
        <begin position="1"/>
        <end position="31"/>
    </location>
</feature>
<gene>
    <name evidence="3" type="ORF">Cco03nite_73200</name>
</gene>
<evidence type="ECO:0000256" key="2">
    <source>
        <dbReference type="SAM" id="Phobius"/>
    </source>
</evidence>
<keyword evidence="2" id="KW-1133">Transmembrane helix</keyword>
<feature type="transmembrane region" description="Helical" evidence="2">
    <location>
        <begin position="125"/>
        <end position="145"/>
    </location>
</feature>
<keyword evidence="4" id="KW-1185">Reference proteome</keyword>
<dbReference type="AlphaFoldDB" id="A0A8J3LDE1"/>
<feature type="transmembrane region" description="Helical" evidence="2">
    <location>
        <begin position="244"/>
        <end position="265"/>
    </location>
</feature>
<dbReference type="RefSeq" id="WP_203698587.1">
    <property type="nucleotide sequence ID" value="NZ_BAAALC010000085.1"/>
</dbReference>
<protein>
    <recommendedName>
        <fullName evidence="5">Glycerophosphoryl diester phosphodiesterase family protein</fullName>
    </recommendedName>
</protein>